<evidence type="ECO:0000259" key="3">
    <source>
        <dbReference type="Pfam" id="PF22664"/>
    </source>
</evidence>
<organism evidence="4 5">
    <name type="scientific">Capronia coronata CBS 617.96</name>
    <dbReference type="NCBI Taxonomy" id="1182541"/>
    <lineage>
        <taxon>Eukaryota</taxon>
        <taxon>Fungi</taxon>
        <taxon>Dikarya</taxon>
        <taxon>Ascomycota</taxon>
        <taxon>Pezizomycotina</taxon>
        <taxon>Eurotiomycetes</taxon>
        <taxon>Chaetothyriomycetidae</taxon>
        <taxon>Chaetothyriales</taxon>
        <taxon>Herpotrichiellaceae</taxon>
        <taxon>Capronia</taxon>
    </lineage>
</organism>
<protein>
    <recommendedName>
        <fullName evidence="3">Trichothecene 3-O-acetyltransferase-like N-terminal domain-containing protein</fullName>
    </recommendedName>
</protein>
<dbReference type="GeneID" id="19162122"/>
<dbReference type="EMBL" id="AMWN01000006">
    <property type="protein sequence ID" value="EXJ83637.1"/>
    <property type="molecule type" value="Genomic_DNA"/>
</dbReference>
<dbReference type="Proteomes" id="UP000019484">
    <property type="component" value="Unassembled WGS sequence"/>
</dbReference>
<sequence length="451" mass="49511">MASKLRQPGIFGQLCWDTYTLIILGFPDRAGSSRDDVLATLDSAAQRVLAAYPSLAGQVVKRGMTSTNSGTYEIVPYPPHENKSPVRRKDCTELCPTYEEILRADAPFFMLDGDILCPMKGMGYAYDPSTELPVFIVQANFVKGGLLLCFASMHNALDMNGQGTVLKMFAAAGRGEELDPTLVAVGNQDADSIVPLLKPGEPPRSHENMRRSSTLTASPSPAGRPRPSPWNYWRLSADKLPALKKAATSPADWISTNDAITAFFVQRLTAVRVAAGRVAANEDVHLQRGVDSRSVLKPPIPDGYLGHLVAMADTEWSTAQELCDSSLADAALKIRASLREVDDHFIRSLATLIKTTEDKTTIFYGAKNKAGRDFLVSSWAQLHWLSQCDFGPGLGTVDFVRRARLPDVPDLTYIMPKDRKGDMHLATSMFQEDFVGLVNDKQWREFADLVG</sequence>
<accession>W9XSU5</accession>
<dbReference type="eggNOG" id="ENOG502SHVS">
    <property type="taxonomic scope" value="Eukaryota"/>
</dbReference>
<gene>
    <name evidence="4" type="ORF">A1O1_07261</name>
</gene>
<comment type="caution">
    <text evidence="4">The sequence shown here is derived from an EMBL/GenBank/DDBJ whole genome shotgun (WGS) entry which is preliminary data.</text>
</comment>
<dbReference type="InterPro" id="IPR023213">
    <property type="entry name" value="CAT-like_dom_sf"/>
</dbReference>
<keyword evidence="5" id="KW-1185">Reference proteome</keyword>
<reference evidence="4 5" key="1">
    <citation type="submission" date="2013-03" db="EMBL/GenBank/DDBJ databases">
        <title>The Genome Sequence of Capronia coronata CBS 617.96.</title>
        <authorList>
            <consortium name="The Broad Institute Genomics Platform"/>
            <person name="Cuomo C."/>
            <person name="de Hoog S."/>
            <person name="Gorbushina A."/>
            <person name="Walker B."/>
            <person name="Young S.K."/>
            <person name="Zeng Q."/>
            <person name="Gargeya S."/>
            <person name="Fitzgerald M."/>
            <person name="Haas B."/>
            <person name="Abouelleil A."/>
            <person name="Allen A.W."/>
            <person name="Alvarado L."/>
            <person name="Arachchi H.M."/>
            <person name="Berlin A.M."/>
            <person name="Chapman S.B."/>
            <person name="Gainer-Dewar J."/>
            <person name="Goldberg J."/>
            <person name="Griggs A."/>
            <person name="Gujja S."/>
            <person name="Hansen M."/>
            <person name="Howarth C."/>
            <person name="Imamovic A."/>
            <person name="Ireland A."/>
            <person name="Larimer J."/>
            <person name="McCowan C."/>
            <person name="Murphy C."/>
            <person name="Pearson M."/>
            <person name="Poon T.W."/>
            <person name="Priest M."/>
            <person name="Roberts A."/>
            <person name="Saif S."/>
            <person name="Shea T."/>
            <person name="Sisk P."/>
            <person name="Sykes S."/>
            <person name="Wortman J."/>
            <person name="Nusbaum C."/>
            <person name="Birren B."/>
        </authorList>
    </citation>
    <scope>NUCLEOTIDE SEQUENCE [LARGE SCALE GENOMIC DNA]</scope>
    <source>
        <strain evidence="4 5">CBS 617.96</strain>
    </source>
</reference>
<dbReference type="PANTHER" id="PTHR31642">
    <property type="entry name" value="TRICHOTHECENE 3-O-ACETYLTRANSFERASE"/>
    <property type="match status" value="1"/>
</dbReference>
<dbReference type="AlphaFoldDB" id="W9XSU5"/>
<name>W9XSU5_9EURO</name>
<dbReference type="STRING" id="1182541.W9XSU5"/>
<feature type="domain" description="Trichothecene 3-O-acetyltransferase-like N-terminal" evidence="3">
    <location>
        <begin position="19"/>
        <end position="172"/>
    </location>
</feature>
<evidence type="ECO:0000313" key="5">
    <source>
        <dbReference type="Proteomes" id="UP000019484"/>
    </source>
</evidence>
<dbReference type="PANTHER" id="PTHR31642:SF310">
    <property type="entry name" value="FATTY ALCOHOL:CAFFEOYL-COA ACYLTRANSFERASE"/>
    <property type="match status" value="1"/>
</dbReference>
<dbReference type="InterPro" id="IPR054710">
    <property type="entry name" value="Tri101-like_N"/>
</dbReference>
<evidence type="ECO:0000256" key="2">
    <source>
        <dbReference type="SAM" id="MobiDB-lite"/>
    </source>
</evidence>
<feature type="compositionally biased region" description="Basic and acidic residues" evidence="2">
    <location>
        <begin position="201"/>
        <end position="210"/>
    </location>
</feature>
<dbReference type="Gene3D" id="3.30.559.10">
    <property type="entry name" value="Chloramphenicol acetyltransferase-like domain"/>
    <property type="match status" value="2"/>
</dbReference>
<evidence type="ECO:0000256" key="1">
    <source>
        <dbReference type="ARBA" id="ARBA00022679"/>
    </source>
</evidence>
<dbReference type="OrthoDB" id="1862401at2759"/>
<keyword evidence="1" id="KW-0808">Transferase</keyword>
<evidence type="ECO:0000313" key="4">
    <source>
        <dbReference type="EMBL" id="EXJ83637.1"/>
    </source>
</evidence>
<feature type="region of interest" description="Disordered" evidence="2">
    <location>
        <begin position="196"/>
        <end position="230"/>
    </location>
</feature>
<dbReference type="InterPro" id="IPR050317">
    <property type="entry name" value="Plant_Fungal_Acyltransferase"/>
</dbReference>
<proteinExistence type="predicted"/>
<dbReference type="HOGENOM" id="CLU_026450_5_0_1"/>
<dbReference type="RefSeq" id="XP_007726323.1">
    <property type="nucleotide sequence ID" value="XM_007728133.1"/>
</dbReference>
<dbReference type="Pfam" id="PF22664">
    <property type="entry name" value="TRI-like_N"/>
    <property type="match status" value="1"/>
</dbReference>
<dbReference type="GO" id="GO:0016747">
    <property type="term" value="F:acyltransferase activity, transferring groups other than amino-acyl groups"/>
    <property type="evidence" value="ECO:0007669"/>
    <property type="project" value="TreeGrafter"/>
</dbReference>